<dbReference type="EMBL" id="CAJVPZ010073390">
    <property type="protein sequence ID" value="CAG8802248.1"/>
    <property type="molecule type" value="Genomic_DNA"/>
</dbReference>
<sequence>ISDTAFYEAQKVEIIVSVSVGAVSGADPHLPYKQYFYDAICIGAALCATNRSGGGFRETGSGEDSQSCSSKLLGERNSIFTDDIGMVKGKGPPVPKELSILGGQLRSKALSFYKEREGLVRKGVGEVSSIRGNIKNWQRKVITSKFPGSKPDVFDSETRPSE</sequence>
<reference evidence="1" key="1">
    <citation type="submission" date="2021-06" db="EMBL/GenBank/DDBJ databases">
        <authorList>
            <person name="Kallberg Y."/>
            <person name="Tangrot J."/>
            <person name="Rosling A."/>
        </authorList>
    </citation>
    <scope>NUCLEOTIDE SEQUENCE</scope>
    <source>
        <strain evidence="1">IN212</strain>
    </source>
</reference>
<feature type="non-terminal residue" evidence="1">
    <location>
        <position position="162"/>
    </location>
</feature>
<keyword evidence="2" id="KW-1185">Reference proteome</keyword>
<dbReference type="OrthoDB" id="10635646at2759"/>
<dbReference type="Proteomes" id="UP000789396">
    <property type="component" value="Unassembled WGS sequence"/>
</dbReference>
<dbReference type="AlphaFoldDB" id="A0A9N9K017"/>
<protein>
    <submittedName>
        <fullName evidence="1">1268_t:CDS:1</fullName>
    </submittedName>
</protein>
<gene>
    <name evidence="1" type="ORF">RFULGI_LOCUS17858</name>
</gene>
<organism evidence="1 2">
    <name type="scientific">Racocetra fulgida</name>
    <dbReference type="NCBI Taxonomy" id="60492"/>
    <lineage>
        <taxon>Eukaryota</taxon>
        <taxon>Fungi</taxon>
        <taxon>Fungi incertae sedis</taxon>
        <taxon>Mucoromycota</taxon>
        <taxon>Glomeromycotina</taxon>
        <taxon>Glomeromycetes</taxon>
        <taxon>Diversisporales</taxon>
        <taxon>Gigasporaceae</taxon>
        <taxon>Racocetra</taxon>
    </lineage>
</organism>
<evidence type="ECO:0000313" key="2">
    <source>
        <dbReference type="Proteomes" id="UP000789396"/>
    </source>
</evidence>
<accession>A0A9N9K017</accession>
<proteinExistence type="predicted"/>
<evidence type="ECO:0000313" key="1">
    <source>
        <dbReference type="EMBL" id="CAG8802248.1"/>
    </source>
</evidence>
<feature type="non-terminal residue" evidence="1">
    <location>
        <position position="1"/>
    </location>
</feature>
<comment type="caution">
    <text evidence="1">The sequence shown here is derived from an EMBL/GenBank/DDBJ whole genome shotgun (WGS) entry which is preliminary data.</text>
</comment>
<name>A0A9N9K017_9GLOM</name>